<evidence type="ECO:0000259" key="2">
    <source>
        <dbReference type="SMART" id="SM00382"/>
    </source>
</evidence>
<dbReference type="SMART" id="SM00382">
    <property type="entry name" value="AAA"/>
    <property type="match status" value="1"/>
</dbReference>
<keyword evidence="4" id="KW-1185">Reference proteome</keyword>
<dbReference type="RefSeq" id="WP_184128473.1">
    <property type="nucleotide sequence ID" value="NZ_JACHKT010000001.1"/>
</dbReference>
<dbReference type="InterPro" id="IPR050534">
    <property type="entry name" value="Coronavir_polyprotein_1ab"/>
</dbReference>
<feature type="domain" description="AAA+ ATPase" evidence="2">
    <location>
        <begin position="428"/>
        <end position="555"/>
    </location>
</feature>
<gene>
    <name evidence="3" type="ORF">HNP25_000097</name>
</gene>
<dbReference type="SUPFAM" id="SSF52540">
    <property type="entry name" value="P-loop containing nucleoside triphosphate hydrolases"/>
    <property type="match status" value="2"/>
</dbReference>
<evidence type="ECO:0000313" key="4">
    <source>
        <dbReference type="Proteomes" id="UP000524404"/>
    </source>
</evidence>
<dbReference type="Proteomes" id="UP000524404">
    <property type="component" value="Unassembled WGS sequence"/>
</dbReference>
<reference evidence="3 4" key="1">
    <citation type="submission" date="2020-08" db="EMBL/GenBank/DDBJ databases">
        <title>Functional genomics of gut bacteria from endangered species of beetles.</title>
        <authorList>
            <person name="Carlos-Shanley C."/>
        </authorList>
    </citation>
    <scope>NUCLEOTIDE SEQUENCE [LARGE SCALE GENOMIC DNA]</scope>
    <source>
        <strain evidence="3 4">S00070</strain>
    </source>
</reference>
<dbReference type="InterPro" id="IPR014059">
    <property type="entry name" value="TraI/TrwC_relax"/>
</dbReference>
<dbReference type="AlphaFoldDB" id="A0A841EL00"/>
<dbReference type="Gene3D" id="3.40.50.300">
    <property type="entry name" value="P-loop containing nucleotide triphosphate hydrolases"/>
    <property type="match status" value="2"/>
</dbReference>
<dbReference type="InterPro" id="IPR014862">
    <property type="entry name" value="TrwC"/>
</dbReference>
<dbReference type="Gene3D" id="2.30.30.940">
    <property type="match status" value="1"/>
</dbReference>
<dbReference type="NCBIfam" id="TIGR02686">
    <property type="entry name" value="relax_trwC"/>
    <property type="match status" value="1"/>
</dbReference>
<proteinExistence type="predicted"/>
<comment type="caution">
    <text evidence="3">The sequence shown here is derived from an EMBL/GenBank/DDBJ whole genome shotgun (WGS) entry which is preliminary data.</text>
</comment>
<dbReference type="PANTHER" id="PTHR43788">
    <property type="entry name" value="DNA2/NAM7 HELICASE FAMILY MEMBER"/>
    <property type="match status" value="1"/>
</dbReference>
<dbReference type="CDD" id="cd18809">
    <property type="entry name" value="SF1_C_RecD"/>
    <property type="match status" value="1"/>
</dbReference>
<dbReference type="SUPFAM" id="SSF55464">
    <property type="entry name" value="Origin of replication-binding domain, RBD-like"/>
    <property type="match status" value="1"/>
</dbReference>
<dbReference type="CDD" id="cd17933">
    <property type="entry name" value="DEXSc_RecD-like"/>
    <property type="match status" value="1"/>
</dbReference>
<organism evidence="3 4">
    <name type="scientific">Arcicella rosea</name>
    <dbReference type="NCBI Taxonomy" id="502909"/>
    <lineage>
        <taxon>Bacteria</taxon>
        <taxon>Pseudomonadati</taxon>
        <taxon>Bacteroidota</taxon>
        <taxon>Cytophagia</taxon>
        <taxon>Cytophagales</taxon>
        <taxon>Flectobacillaceae</taxon>
        <taxon>Arcicella</taxon>
    </lineage>
</organism>
<dbReference type="Pfam" id="PF08751">
    <property type="entry name" value="TrwC"/>
    <property type="match status" value="1"/>
</dbReference>
<name>A0A841EL00_9BACT</name>
<accession>A0A841EL00</accession>
<evidence type="ECO:0000256" key="1">
    <source>
        <dbReference type="SAM" id="MobiDB-lite"/>
    </source>
</evidence>
<dbReference type="EMBL" id="JACHKT010000001">
    <property type="protein sequence ID" value="MBB6001458.1"/>
    <property type="molecule type" value="Genomic_DNA"/>
</dbReference>
<evidence type="ECO:0000313" key="3">
    <source>
        <dbReference type="EMBL" id="MBB6001458.1"/>
    </source>
</evidence>
<protein>
    <submittedName>
        <fullName evidence="3">Conjugative relaxase-like TrwC/TraI family protein</fullName>
    </submittedName>
</protein>
<dbReference type="NCBIfam" id="NF041492">
    <property type="entry name" value="MobF"/>
    <property type="match status" value="1"/>
</dbReference>
<dbReference type="Pfam" id="PF13604">
    <property type="entry name" value="AAA_30"/>
    <property type="match status" value="1"/>
</dbReference>
<sequence>MIRMIQSTSAAHAKAYFSESLSKSDYYINDQELNGHIQGKLAERLGISGIANKEAFFALCENVNPADGTPLTPRKREERTTGYDINFHCPKSVSILHSLSKDHHILNAFHESVKETMQDIEKDSKTRIRKNNVFDDRDTQELVWADFVHQTARPVEGHAPDPHLHAHCFVFNATWDEQEKQIKATQFRDIKRDMPYYQTMFHKRLSDKLIKQGYQIRRTEKSFEVEGVPKNVISLFSKRTDEIGRIAKEKGITDIDELSSLGARTRSKKQTGLSMAELKAEWKRQIKELDKNGQEEGEEGNIRFAPEKEKTALTSKQCIDYAVEHGFERASVLHDRRLLESAYRHSIGDESISMDEIDKHFKEDNRILRVKEQSKILCTTHDTLNEEKWMVKLAKEGKGKLKPLYTKVPQLKLNGQQAEAVSHVLTTTNRVSIIRGVAGTGKTTLMQEAVGLMEKAGKKVTVVAPTAQASRGVLREEGFNKAETVAKLLTDQNMQKQLANQVLWVDEAGLLGTKDMTSLLEIAKKQNTRLILGGDTRQHSSVIRGDALRILNTVGGIKTAEVSKIYRQKDEYYRSAVEDLSKGNVKDAFQKLDSMGSVKSVSPLKPNEELVSDYVEALKKGKSALVVSPTHQQGDEVTEAIRKKLKSEGLIGKKEIKATKLNSLNLTEAQKSDWRNFEKGQIVQFNQNSAGIKRGSLWTVQSCAENEVMIKNESGHTVPLPIQKSSDYDIFSKSEMAIAKGDTIRITRNGFDQEKNRLNNGQMLEVVSVSKKGDMVLRNPISKGTYQLKQDYGHIAHAHCVTSHASQGKTVDEIFISQPASTFPATDAKQFYVSVSRARNRAHIYTDDKEQLLYHASELGERQSAIELVSKKKQTDEMVHHQIRDDLNRASSEPDKTKQAKKDFLIKPNYEDYEPRL</sequence>
<dbReference type="InterPro" id="IPR003593">
    <property type="entry name" value="AAA+_ATPase"/>
</dbReference>
<dbReference type="InterPro" id="IPR027417">
    <property type="entry name" value="P-loop_NTPase"/>
</dbReference>
<feature type="region of interest" description="Disordered" evidence="1">
    <location>
        <begin position="885"/>
        <end position="905"/>
    </location>
</feature>